<dbReference type="EMBL" id="ML209155">
    <property type="protein sequence ID" value="TFK58892.1"/>
    <property type="molecule type" value="Genomic_DNA"/>
</dbReference>
<protein>
    <submittedName>
        <fullName evidence="1">Uncharacterized protein</fullName>
    </submittedName>
</protein>
<dbReference type="Proteomes" id="UP000308600">
    <property type="component" value="Unassembled WGS sequence"/>
</dbReference>
<organism evidence="1 2">
    <name type="scientific">Pluteus cervinus</name>
    <dbReference type="NCBI Taxonomy" id="181527"/>
    <lineage>
        <taxon>Eukaryota</taxon>
        <taxon>Fungi</taxon>
        <taxon>Dikarya</taxon>
        <taxon>Basidiomycota</taxon>
        <taxon>Agaricomycotina</taxon>
        <taxon>Agaricomycetes</taxon>
        <taxon>Agaricomycetidae</taxon>
        <taxon>Agaricales</taxon>
        <taxon>Pluteineae</taxon>
        <taxon>Pluteaceae</taxon>
        <taxon>Pluteus</taxon>
    </lineage>
</organism>
<evidence type="ECO:0000313" key="1">
    <source>
        <dbReference type="EMBL" id="TFK58892.1"/>
    </source>
</evidence>
<reference evidence="1 2" key="1">
    <citation type="journal article" date="2019" name="Nat. Ecol. Evol.">
        <title>Megaphylogeny resolves global patterns of mushroom evolution.</title>
        <authorList>
            <person name="Varga T."/>
            <person name="Krizsan K."/>
            <person name="Foldi C."/>
            <person name="Dima B."/>
            <person name="Sanchez-Garcia M."/>
            <person name="Sanchez-Ramirez S."/>
            <person name="Szollosi G.J."/>
            <person name="Szarkandi J.G."/>
            <person name="Papp V."/>
            <person name="Albert L."/>
            <person name="Andreopoulos W."/>
            <person name="Angelini C."/>
            <person name="Antonin V."/>
            <person name="Barry K.W."/>
            <person name="Bougher N.L."/>
            <person name="Buchanan P."/>
            <person name="Buyck B."/>
            <person name="Bense V."/>
            <person name="Catcheside P."/>
            <person name="Chovatia M."/>
            <person name="Cooper J."/>
            <person name="Damon W."/>
            <person name="Desjardin D."/>
            <person name="Finy P."/>
            <person name="Geml J."/>
            <person name="Haridas S."/>
            <person name="Hughes K."/>
            <person name="Justo A."/>
            <person name="Karasinski D."/>
            <person name="Kautmanova I."/>
            <person name="Kiss B."/>
            <person name="Kocsube S."/>
            <person name="Kotiranta H."/>
            <person name="LaButti K.M."/>
            <person name="Lechner B.E."/>
            <person name="Liimatainen K."/>
            <person name="Lipzen A."/>
            <person name="Lukacs Z."/>
            <person name="Mihaltcheva S."/>
            <person name="Morgado L.N."/>
            <person name="Niskanen T."/>
            <person name="Noordeloos M.E."/>
            <person name="Ohm R.A."/>
            <person name="Ortiz-Santana B."/>
            <person name="Ovrebo C."/>
            <person name="Racz N."/>
            <person name="Riley R."/>
            <person name="Savchenko A."/>
            <person name="Shiryaev A."/>
            <person name="Soop K."/>
            <person name="Spirin V."/>
            <person name="Szebenyi C."/>
            <person name="Tomsovsky M."/>
            <person name="Tulloss R.E."/>
            <person name="Uehling J."/>
            <person name="Grigoriev I.V."/>
            <person name="Vagvolgyi C."/>
            <person name="Papp T."/>
            <person name="Martin F.M."/>
            <person name="Miettinen O."/>
            <person name="Hibbett D.S."/>
            <person name="Nagy L.G."/>
        </authorList>
    </citation>
    <scope>NUCLEOTIDE SEQUENCE [LARGE SCALE GENOMIC DNA]</scope>
    <source>
        <strain evidence="1 2">NL-1719</strain>
    </source>
</reference>
<sequence>MTSKTAETLKGIALKHLNSEGKMLAVGHSEDPEGIYNNPALYPQMFPWLFPYGYGGIGCETEIKISEKEHKRHLLMYHDKRFQTDMFFPFVAFSHEQIKAASTGGYLITEKANFQQMSQRLLNLNIPVLNGLADRLAAGQVVHPETQEEKDCYQVIRDLDHIGSHVQGSTTSKKYMRNEIWSLISAKGPPTWFITLSPADVKHPICIYYADTQKVFQPKILSHPERFRLISRNPVAAARFFHLMVTLFIQHILGVGTDHLGVYGQTAAYYGTVEQQETDFRTKMDSFRGK</sequence>
<proteinExistence type="predicted"/>
<evidence type="ECO:0000313" key="2">
    <source>
        <dbReference type="Proteomes" id="UP000308600"/>
    </source>
</evidence>
<accession>A0ACD2ZZK3</accession>
<gene>
    <name evidence="1" type="ORF">BDN72DRAFT_906329</name>
</gene>
<name>A0ACD2ZZK3_9AGAR</name>
<keyword evidence="2" id="KW-1185">Reference proteome</keyword>